<dbReference type="Pfam" id="PF21999">
    <property type="entry name" value="IMS_HHH_1"/>
    <property type="match status" value="1"/>
</dbReference>
<dbReference type="NCBIfam" id="NF002677">
    <property type="entry name" value="PRK02406.1"/>
    <property type="match status" value="1"/>
</dbReference>
<sequence>MIYAICPSCLHKWRPQVLAAGGMPCPHCGHKRTIAHAELPELEIGHLDCDAFYASIEKRDRPDLANQPVIIGGGKRGVVSTCCYIARKFGVRSAMPAFKARELCPDGIFLPPDMAKYQREGMRIRDMMRALTPIIEPLSIDEAFMDLTDAYERTGKSPAENLVALQQQIHRDVGITVSIGLSYNKFLAKIASDLNKPFGFSLIGQAEAVEFLSEKPVRMMWGVGPAMERKLHQDGITTIGQLQKLDIHQLQGRYGSIGKRFFHFSRGQDNRQVETSSERKSLSSETTFSDDLADIASLGDILTRLVGRVAHDLERKRISGHTVVLKLKTADFKTRTRNMRLAYPTLKQDVLLQSAMTLLQREIDGTKFRLLGVGVSDLFDADDADPDDLFASAQPANADSLPNSAQEAPDDNDRHAQANAPKGSTECLEGLAEDPLPYVDAPAYMTTQQTGKEGAATGPISDQVAQRTHSVPRNDLLPRPTLDQIRESLTRPYRKQGKQPRQHKFIF</sequence>
<dbReference type="HAMAP" id="MF_01113">
    <property type="entry name" value="DNApol_IV"/>
    <property type="match status" value="1"/>
</dbReference>
<comment type="function">
    <text evidence="15 17">Poorly processive, error-prone DNA polymerase involved in untargeted mutagenesis. Copies undamaged DNA at stalled replication forks, which arise in vivo from mismatched or misaligned primer ends. These misaligned primers can be extended by PolIV. Exhibits no 3'-5' exonuclease (proofreading) activity. May be involved in translesional synthesis, in conjunction with the beta clamp from PolIII.</text>
</comment>
<comment type="cofactor">
    <cofactor evidence="17">
        <name>Mg(2+)</name>
        <dbReference type="ChEBI" id="CHEBI:18420"/>
    </cofactor>
    <text evidence="17">Binds 2 magnesium ions per subunit.</text>
</comment>
<dbReference type="Gene3D" id="3.30.1490.100">
    <property type="entry name" value="DNA polymerase, Y-family, little finger domain"/>
    <property type="match status" value="1"/>
</dbReference>
<dbReference type="GO" id="GO:0042276">
    <property type="term" value="P:error-prone translesion synthesis"/>
    <property type="evidence" value="ECO:0007669"/>
    <property type="project" value="TreeGrafter"/>
</dbReference>
<comment type="similarity">
    <text evidence="2 17">Belongs to the DNA polymerase type-Y family.</text>
</comment>
<keyword evidence="13 17" id="KW-0238">DNA-binding</keyword>
<dbReference type="GO" id="GO:0000287">
    <property type="term" value="F:magnesium ion binding"/>
    <property type="evidence" value="ECO:0007669"/>
    <property type="project" value="UniProtKB-UniRule"/>
</dbReference>
<feature type="active site" evidence="17">
    <location>
        <position position="142"/>
    </location>
</feature>
<dbReference type="NCBIfam" id="NF002751">
    <property type="entry name" value="PRK02794.1"/>
    <property type="match status" value="1"/>
</dbReference>
<evidence type="ECO:0000313" key="21">
    <source>
        <dbReference type="Proteomes" id="UP000233597"/>
    </source>
</evidence>
<comment type="subcellular location">
    <subcellularLocation>
        <location evidence="1 17">Cytoplasm</location>
    </subcellularLocation>
</comment>
<proteinExistence type="inferred from homology"/>
<dbReference type="SUPFAM" id="SSF56672">
    <property type="entry name" value="DNA/RNA polymerases"/>
    <property type="match status" value="1"/>
</dbReference>
<evidence type="ECO:0000256" key="18">
    <source>
        <dbReference type="SAM" id="MobiDB-lite"/>
    </source>
</evidence>
<evidence type="ECO:0000256" key="2">
    <source>
        <dbReference type="ARBA" id="ARBA00010945"/>
    </source>
</evidence>
<dbReference type="GO" id="GO:0005829">
    <property type="term" value="C:cytosol"/>
    <property type="evidence" value="ECO:0007669"/>
    <property type="project" value="TreeGrafter"/>
</dbReference>
<dbReference type="GO" id="GO:0006281">
    <property type="term" value="P:DNA repair"/>
    <property type="evidence" value="ECO:0007669"/>
    <property type="project" value="UniProtKB-UniRule"/>
</dbReference>
<name>A0A2N3KEI7_9PROT</name>
<keyword evidence="5 17" id="KW-0963">Cytoplasm</keyword>
<dbReference type="Gene3D" id="1.10.150.20">
    <property type="entry name" value="5' to 3' exonuclease, C-terminal subdomain"/>
    <property type="match status" value="1"/>
</dbReference>
<dbReference type="FunFam" id="3.30.1490.100:FF:000004">
    <property type="entry name" value="DNA polymerase IV"/>
    <property type="match status" value="1"/>
</dbReference>
<evidence type="ECO:0000256" key="10">
    <source>
        <dbReference type="ARBA" id="ARBA00022763"/>
    </source>
</evidence>
<dbReference type="EC" id="2.7.7.7" evidence="17"/>
<dbReference type="GO" id="GO:0009432">
    <property type="term" value="P:SOS response"/>
    <property type="evidence" value="ECO:0007669"/>
    <property type="project" value="TreeGrafter"/>
</dbReference>
<dbReference type="InterPro" id="IPR017961">
    <property type="entry name" value="DNA_pol_Y-fam_little_finger"/>
</dbReference>
<dbReference type="InterPro" id="IPR043128">
    <property type="entry name" value="Rev_trsase/Diguanyl_cyclase"/>
</dbReference>
<evidence type="ECO:0000256" key="14">
    <source>
        <dbReference type="ARBA" id="ARBA00023204"/>
    </source>
</evidence>
<dbReference type="InterPro" id="IPR001126">
    <property type="entry name" value="UmuC"/>
</dbReference>
<dbReference type="InterPro" id="IPR050116">
    <property type="entry name" value="DNA_polymerase-Y"/>
</dbReference>
<dbReference type="CDD" id="cd03586">
    <property type="entry name" value="PolY_Pol_IV_kappa"/>
    <property type="match status" value="1"/>
</dbReference>
<dbReference type="PROSITE" id="PS50173">
    <property type="entry name" value="UMUC"/>
    <property type="match status" value="1"/>
</dbReference>
<accession>A0A2N3KEI7</accession>
<feature type="compositionally biased region" description="Basic residues" evidence="18">
    <location>
        <begin position="492"/>
        <end position="507"/>
    </location>
</feature>
<organism evidence="20 21">
    <name type="scientific">Thalassospira marina</name>
    <dbReference type="NCBI Taxonomy" id="2048283"/>
    <lineage>
        <taxon>Bacteria</taxon>
        <taxon>Pseudomonadati</taxon>
        <taxon>Pseudomonadota</taxon>
        <taxon>Alphaproteobacteria</taxon>
        <taxon>Rhodospirillales</taxon>
        <taxon>Thalassospiraceae</taxon>
        <taxon>Thalassospira</taxon>
    </lineage>
</organism>
<dbReference type="SUPFAM" id="SSF100879">
    <property type="entry name" value="Lesion bypass DNA polymerase (Y-family), little finger domain"/>
    <property type="match status" value="1"/>
</dbReference>
<keyword evidence="14 17" id="KW-0234">DNA repair</keyword>
<dbReference type="InterPro" id="IPR036775">
    <property type="entry name" value="DNA_pol_Y-fam_lit_finger_sf"/>
</dbReference>
<evidence type="ECO:0000256" key="3">
    <source>
        <dbReference type="ARBA" id="ARBA00011245"/>
    </source>
</evidence>
<evidence type="ECO:0000256" key="7">
    <source>
        <dbReference type="ARBA" id="ARBA00022695"/>
    </source>
</evidence>
<evidence type="ECO:0000256" key="9">
    <source>
        <dbReference type="ARBA" id="ARBA00022723"/>
    </source>
</evidence>
<keyword evidence="12 17" id="KW-0239">DNA-directed DNA polymerase</keyword>
<protein>
    <recommendedName>
        <fullName evidence="17">DNA polymerase IV</fullName>
        <shortName evidence="17">Pol IV</shortName>
        <ecNumber evidence="17">2.7.7.7</ecNumber>
    </recommendedName>
</protein>
<feature type="compositionally biased region" description="Polar residues" evidence="18">
    <location>
        <begin position="394"/>
        <end position="406"/>
    </location>
</feature>
<evidence type="ECO:0000313" key="20">
    <source>
        <dbReference type="EMBL" id="PKR48987.1"/>
    </source>
</evidence>
<gene>
    <name evidence="17" type="primary">dinB</name>
    <name evidence="20" type="ORF">COO20_23880</name>
</gene>
<dbReference type="OrthoDB" id="9808813at2"/>
<evidence type="ECO:0000256" key="8">
    <source>
        <dbReference type="ARBA" id="ARBA00022705"/>
    </source>
</evidence>
<dbReference type="Pfam" id="PF11799">
    <property type="entry name" value="IMS_C"/>
    <property type="match status" value="1"/>
</dbReference>
<evidence type="ECO:0000256" key="1">
    <source>
        <dbReference type="ARBA" id="ARBA00004496"/>
    </source>
</evidence>
<dbReference type="GO" id="GO:0003684">
    <property type="term" value="F:damaged DNA binding"/>
    <property type="evidence" value="ECO:0007669"/>
    <property type="project" value="InterPro"/>
</dbReference>
<dbReference type="PANTHER" id="PTHR11076">
    <property type="entry name" value="DNA REPAIR POLYMERASE UMUC / TRANSFERASE FAMILY MEMBER"/>
    <property type="match status" value="1"/>
</dbReference>
<dbReference type="InterPro" id="IPR053848">
    <property type="entry name" value="IMS_HHH_1"/>
</dbReference>
<feature type="binding site" evidence="17">
    <location>
        <position position="48"/>
    </location>
    <ligand>
        <name>Mg(2+)</name>
        <dbReference type="ChEBI" id="CHEBI:18420"/>
    </ligand>
</feature>
<dbReference type="InterPro" id="IPR022880">
    <property type="entry name" value="DNApol_IV"/>
</dbReference>
<evidence type="ECO:0000256" key="4">
    <source>
        <dbReference type="ARBA" id="ARBA00022457"/>
    </source>
</evidence>
<evidence type="ECO:0000259" key="19">
    <source>
        <dbReference type="PROSITE" id="PS50173"/>
    </source>
</evidence>
<feature type="region of interest" description="Disordered" evidence="18">
    <location>
        <begin position="449"/>
        <end position="507"/>
    </location>
</feature>
<comment type="subunit">
    <text evidence="3 17">Monomer.</text>
</comment>
<dbReference type="FunFam" id="3.40.1170.60:FF:000001">
    <property type="entry name" value="DNA polymerase IV"/>
    <property type="match status" value="1"/>
</dbReference>
<keyword evidence="11 17" id="KW-0460">Magnesium</keyword>
<evidence type="ECO:0000256" key="11">
    <source>
        <dbReference type="ARBA" id="ARBA00022842"/>
    </source>
</evidence>
<evidence type="ECO:0000256" key="17">
    <source>
        <dbReference type="HAMAP-Rule" id="MF_01113"/>
    </source>
</evidence>
<keyword evidence="10 17" id="KW-0227">DNA damage</keyword>
<evidence type="ECO:0000256" key="12">
    <source>
        <dbReference type="ARBA" id="ARBA00022932"/>
    </source>
</evidence>
<dbReference type="Pfam" id="PF00817">
    <property type="entry name" value="IMS"/>
    <property type="match status" value="1"/>
</dbReference>
<dbReference type="AlphaFoldDB" id="A0A2N3KEI7"/>
<dbReference type="InterPro" id="IPR043502">
    <property type="entry name" value="DNA/RNA_pol_sf"/>
</dbReference>
<dbReference type="RefSeq" id="WP_101271125.1">
    <property type="nucleotide sequence ID" value="NZ_NWTK01000021.1"/>
</dbReference>
<feature type="binding site" evidence="17">
    <location>
        <position position="141"/>
    </location>
    <ligand>
        <name>Mg(2+)</name>
        <dbReference type="ChEBI" id="CHEBI:18420"/>
    </ligand>
</feature>
<dbReference type="Gene3D" id="3.40.1170.60">
    <property type="match status" value="1"/>
</dbReference>
<keyword evidence="8 17" id="KW-0235">DNA replication</keyword>
<comment type="caution">
    <text evidence="20">The sequence shown here is derived from an EMBL/GenBank/DDBJ whole genome shotgun (WGS) entry which is preliminary data.</text>
</comment>
<evidence type="ECO:0000256" key="16">
    <source>
        <dbReference type="ARBA" id="ARBA00049244"/>
    </source>
</evidence>
<evidence type="ECO:0000256" key="15">
    <source>
        <dbReference type="ARBA" id="ARBA00025589"/>
    </source>
</evidence>
<feature type="site" description="Substrate discrimination" evidence="17">
    <location>
        <position position="53"/>
    </location>
</feature>
<dbReference type="PANTHER" id="PTHR11076:SF33">
    <property type="entry name" value="DNA POLYMERASE KAPPA"/>
    <property type="match status" value="1"/>
</dbReference>
<keyword evidence="4 17" id="KW-0515">Mutator protein</keyword>
<evidence type="ECO:0000256" key="5">
    <source>
        <dbReference type="ARBA" id="ARBA00022490"/>
    </source>
</evidence>
<dbReference type="GO" id="GO:0006261">
    <property type="term" value="P:DNA-templated DNA replication"/>
    <property type="evidence" value="ECO:0007669"/>
    <property type="project" value="UniProtKB-UniRule"/>
</dbReference>
<reference evidence="20 21" key="1">
    <citation type="submission" date="2017-09" db="EMBL/GenBank/DDBJ databases">
        <title>Biodiversity and function of Thalassospira species in the particle-attached aromatic-hydrocarbon-degrading consortia from the surface seawater of the South China Sea.</title>
        <authorList>
            <person name="Dong C."/>
            <person name="Liu R."/>
            <person name="Shao Z."/>
        </authorList>
    </citation>
    <scope>NUCLEOTIDE SEQUENCE [LARGE SCALE GENOMIC DNA]</scope>
    <source>
        <strain evidence="20 21">CSC1P2</strain>
    </source>
</reference>
<evidence type="ECO:0000256" key="6">
    <source>
        <dbReference type="ARBA" id="ARBA00022679"/>
    </source>
</evidence>
<dbReference type="EMBL" id="NWTK01000021">
    <property type="protein sequence ID" value="PKR48987.1"/>
    <property type="molecule type" value="Genomic_DNA"/>
</dbReference>
<feature type="region of interest" description="Disordered" evidence="18">
    <location>
        <begin position="386"/>
        <end position="423"/>
    </location>
</feature>
<keyword evidence="9 17" id="KW-0479">Metal-binding</keyword>
<feature type="domain" description="UmuC" evidence="19">
    <location>
        <begin position="44"/>
        <end position="224"/>
    </location>
</feature>
<dbReference type="GO" id="GO:0003887">
    <property type="term" value="F:DNA-directed DNA polymerase activity"/>
    <property type="evidence" value="ECO:0007669"/>
    <property type="project" value="UniProtKB-UniRule"/>
</dbReference>
<evidence type="ECO:0000256" key="13">
    <source>
        <dbReference type="ARBA" id="ARBA00023125"/>
    </source>
</evidence>
<keyword evidence="6 17" id="KW-0808">Transferase</keyword>
<dbReference type="Gene3D" id="3.30.70.270">
    <property type="match status" value="1"/>
</dbReference>
<comment type="catalytic activity">
    <reaction evidence="16 17">
        <text>DNA(n) + a 2'-deoxyribonucleoside 5'-triphosphate = DNA(n+1) + diphosphate</text>
        <dbReference type="Rhea" id="RHEA:22508"/>
        <dbReference type="Rhea" id="RHEA-COMP:17339"/>
        <dbReference type="Rhea" id="RHEA-COMP:17340"/>
        <dbReference type="ChEBI" id="CHEBI:33019"/>
        <dbReference type="ChEBI" id="CHEBI:61560"/>
        <dbReference type="ChEBI" id="CHEBI:173112"/>
        <dbReference type="EC" id="2.7.7.7"/>
    </reaction>
</comment>
<keyword evidence="7 17" id="KW-0548">Nucleotidyltransferase</keyword>
<dbReference type="Proteomes" id="UP000233597">
    <property type="component" value="Unassembled WGS sequence"/>
</dbReference>